<evidence type="ECO:0000256" key="1">
    <source>
        <dbReference type="ARBA" id="ARBA00003640"/>
    </source>
</evidence>
<evidence type="ECO:0000256" key="6">
    <source>
        <dbReference type="ARBA" id="ARBA00031723"/>
    </source>
</evidence>
<dbReference type="GO" id="GO:0051607">
    <property type="term" value="P:defense response to virus"/>
    <property type="evidence" value="ECO:0007669"/>
    <property type="project" value="UniProtKB-KW"/>
</dbReference>
<keyword evidence="8" id="KW-1185">Reference proteome</keyword>
<dbReference type="AlphaFoldDB" id="A0A6V8QE60"/>
<dbReference type="NCBIfam" id="TIGR01870">
    <property type="entry name" value="cas_TM1810_Csm2"/>
    <property type="match status" value="1"/>
</dbReference>
<keyword evidence="5" id="KW-0051">Antiviral defense</keyword>
<organism evidence="7 8">
    <name type="scientific">Candidatus Hakubella thermalkaliphila</name>
    <dbReference type="NCBI Taxonomy" id="2754717"/>
    <lineage>
        <taxon>Bacteria</taxon>
        <taxon>Bacillati</taxon>
        <taxon>Actinomycetota</taxon>
        <taxon>Actinomycetota incertae sedis</taxon>
        <taxon>Candidatus Hakubellales</taxon>
        <taxon>Candidatus Hakubellaceae</taxon>
        <taxon>Candidatus Hakubella</taxon>
    </lineage>
</organism>
<dbReference type="InterPro" id="IPR010149">
    <property type="entry name" value="CRISPR-assoc_prot_Csm2_III-A"/>
</dbReference>
<protein>
    <recommendedName>
        <fullName evidence="3">CRISPR system Cms protein Csm2</fullName>
    </recommendedName>
    <alternativeName>
        <fullName evidence="6">CRISPR type III A-associated protein Csm2</fullName>
    </alternativeName>
</protein>
<evidence type="ECO:0000256" key="3">
    <source>
        <dbReference type="ARBA" id="ARBA00016118"/>
    </source>
</evidence>
<dbReference type="RefSeq" id="WP_176233570.1">
    <property type="nucleotide sequence ID" value="NZ_BLRY01000093.1"/>
</dbReference>
<name>A0A6V8QE60_9ACTN</name>
<comment type="function">
    <text evidence="1">This subunit may be involved in monitoring complementarity of crRNA and target RNA.</text>
</comment>
<keyword evidence="4" id="KW-0694">RNA-binding</keyword>
<evidence type="ECO:0000256" key="4">
    <source>
        <dbReference type="ARBA" id="ARBA00022884"/>
    </source>
</evidence>
<accession>A0A6V8QE60</accession>
<dbReference type="GO" id="GO:0003723">
    <property type="term" value="F:RNA binding"/>
    <property type="evidence" value="ECO:0007669"/>
    <property type="project" value="UniProtKB-KW"/>
</dbReference>
<evidence type="ECO:0000313" key="7">
    <source>
        <dbReference type="EMBL" id="GFP27976.1"/>
    </source>
</evidence>
<reference evidence="7 8" key="1">
    <citation type="journal article" date="2020" name="Front. Microbiol.">
        <title>Single-cell genomics of novel Actinobacteria with the Wood-Ljungdahl pathway discovered in a serpentinizing system.</title>
        <authorList>
            <person name="Merino N."/>
            <person name="Kawai M."/>
            <person name="Boyd E.S."/>
            <person name="Colman D.R."/>
            <person name="McGlynn S.E."/>
            <person name="Nealson K.H."/>
            <person name="Kurokawa K."/>
            <person name="Hongoh Y."/>
        </authorList>
    </citation>
    <scope>NUCLEOTIDE SEQUENCE [LARGE SCALE GENOMIC DNA]</scope>
    <source>
        <strain evidence="7 8">S33</strain>
    </source>
</reference>
<evidence type="ECO:0000256" key="2">
    <source>
        <dbReference type="ARBA" id="ARBA00006896"/>
    </source>
</evidence>
<comment type="similarity">
    <text evidence="2">Belongs to the CRISPR-associated Csm2 family.</text>
</comment>
<dbReference type="EMBL" id="BLRY01000093">
    <property type="protein sequence ID" value="GFP27976.1"/>
    <property type="molecule type" value="Genomic_DNA"/>
</dbReference>
<gene>
    <name evidence="7" type="ORF">HKBW3S33_01393</name>
</gene>
<evidence type="ECO:0000256" key="5">
    <source>
        <dbReference type="ARBA" id="ARBA00023118"/>
    </source>
</evidence>
<comment type="caution">
    <text evidence="7">The sequence shown here is derived from an EMBL/GenBank/DDBJ whole genome shotgun (WGS) entry which is preliminary data.</text>
</comment>
<evidence type="ECO:0000313" key="8">
    <source>
        <dbReference type="Proteomes" id="UP000591948"/>
    </source>
</evidence>
<dbReference type="Pfam" id="PF03750">
    <property type="entry name" value="Csm2_III-A"/>
    <property type="match status" value="1"/>
</dbReference>
<sequence>MSEIDAMVEKIKKRGFLDNEVLKDSEMFANNFKTISNSKMRQYFDVVKNIGNLIEMNPKVESIIVKLHILRSKIYYDAKRDQKIEVFRYFISKVIDFLNEGRDLSKVKDFTIYFENLYGYFYAVSSGR</sequence>
<dbReference type="Proteomes" id="UP000591948">
    <property type="component" value="Unassembled WGS sequence"/>
</dbReference>
<proteinExistence type="inferred from homology"/>